<feature type="transmembrane region" description="Helical" evidence="1">
    <location>
        <begin position="70"/>
        <end position="88"/>
    </location>
</feature>
<sequence>MLDNLKLRRSTYIIFILWGMAAFFVASSIFKSQAIKISFSINDGRLLAGLLRGGLLLLVYVVFTVFSSRLAIAIPGFLYFGILGSYLWQLTLVTLSRNWRGIAIDLLFIMSYIILIYCATMMAFQIIQVTRKKKSHYYFSKWATAVKRVLRAHWLSLTVVTGAYVVLWSVFSLV</sequence>
<dbReference type="EMBL" id="AZGK01000002">
    <property type="protein sequence ID" value="KRM47316.1"/>
    <property type="molecule type" value="Genomic_DNA"/>
</dbReference>
<name>A0A0R1Z2S7_9LACO</name>
<evidence type="ECO:0000313" key="3">
    <source>
        <dbReference type="Proteomes" id="UP000051957"/>
    </source>
</evidence>
<dbReference type="RefSeq" id="WP_057909839.1">
    <property type="nucleotide sequence ID" value="NZ_AZGK01000002.1"/>
</dbReference>
<dbReference type="PATRIC" id="fig|1423784.4.peg.1025"/>
<proteinExistence type="predicted"/>
<comment type="caution">
    <text evidence="2">The sequence shown here is derived from an EMBL/GenBank/DDBJ whole genome shotgun (WGS) entry which is preliminary data.</text>
</comment>
<keyword evidence="1" id="KW-0812">Transmembrane</keyword>
<gene>
    <name evidence="2" type="ORF">FC51_GL001016</name>
</gene>
<organism evidence="2 3">
    <name type="scientific">Lentilactobacillus parabuchneri DSM 5707 = NBRC 107865</name>
    <dbReference type="NCBI Taxonomy" id="1423784"/>
    <lineage>
        <taxon>Bacteria</taxon>
        <taxon>Bacillati</taxon>
        <taxon>Bacillota</taxon>
        <taxon>Bacilli</taxon>
        <taxon>Lactobacillales</taxon>
        <taxon>Lactobacillaceae</taxon>
        <taxon>Lentilactobacillus</taxon>
    </lineage>
</organism>
<feature type="transmembrane region" description="Helical" evidence="1">
    <location>
        <begin position="150"/>
        <end position="171"/>
    </location>
</feature>
<feature type="transmembrane region" description="Helical" evidence="1">
    <location>
        <begin position="46"/>
        <end position="63"/>
    </location>
</feature>
<feature type="transmembrane region" description="Helical" evidence="1">
    <location>
        <begin position="108"/>
        <end position="129"/>
    </location>
</feature>
<evidence type="ECO:0000313" key="2">
    <source>
        <dbReference type="EMBL" id="KRM47316.1"/>
    </source>
</evidence>
<feature type="transmembrane region" description="Helical" evidence="1">
    <location>
        <begin position="12"/>
        <end position="30"/>
    </location>
</feature>
<protein>
    <submittedName>
        <fullName evidence="2">Uncharacterized protein</fullName>
    </submittedName>
</protein>
<dbReference type="Proteomes" id="UP000051957">
    <property type="component" value="Unassembled WGS sequence"/>
</dbReference>
<keyword evidence="1" id="KW-0472">Membrane</keyword>
<reference evidence="2 3" key="1">
    <citation type="journal article" date="2015" name="Genome Announc.">
        <title>Expanding the biotechnology potential of lactobacilli through comparative genomics of 213 strains and associated genera.</title>
        <authorList>
            <person name="Sun Z."/>
            <person name="Harris H.M."/>
            <person name="McCann A."/>
            <person name="Guo C."/>
            <person name="Argimon S."/>
            <person name="Zhang W."/>
            <person name="Yang X."/>
            <person name="Jeffery I.B."/>
            <person name="Cooney J.C."/>
            <person name="Kagawa T.F."/>
            <person name="Liu W."/>
            <person name="Song Y."/>
            <person name="Salvetti E."/>
            <person name="Wrobel A."/>
            <person name="Rasinkangas P."/>
            <person name="Parkhill J."/>
            <person name="Rea M.C."/>
            <person name="O'Sullivan O."/>
            <person name="Ritari J."/>
            <person name="Douillard F.P."/>
            <person name="Paul Ross R."/>
            <person name="Yang R."/>
            <person name="Briner A.E."/>
            <person name="Felis G.E."/>
            <person name="de Vos W.M."/>
            <person name="Barrangou R."/>
            <person name="Klaenhammer T.R."/>
            <person name="Caufield P.W."/>
            <person name="Cui Y."/>
            <person name="Zhang H."/>
            <person name="O'Toole P.W."/>
        </authorList>
    </citation>
    <scope>NUCLEOTIDE SEQUENCE [LARGE SCALE GENOMIC DNA]</scope>
    <source>
        <strain evidence="2 3">DSM 5707</strain>
    </source>
</reference>
<accession>A0A0R1Z2S7</accession>
<dbReference type="GeneID" id="69802906"/>
<keyword evidence="1" id="KW-1133">Transmembrane helix</keyword>
<evidence type="ECO:0000256" key="1">
    <source>
        <dbReference type="SAM" id="Phobius"/>
    </source>
</evidence>
<dbReference type="AlphaFoldDB" id="A0A0R1Z2S7"/>